<feature type="transmembrane region" description="Helical" evidence="1">
    <location>
        <begin position="52"/>
        <end position="74"/>
    </location>
</feature>
<keyword evidence="3" id="KW-1185">Reference proteome</keyword>
<dbReference type="Proteomes" id="UP001642464">
    <property type="component" value="Unassembled WGS sequence"/>
</dbReference>
<sequence length="318" mass="34768">MATGAFTLKFVRAASVGLLAATVGGLVVNQLLHLCYKDEEEQELDGFPRSRWILSAAIQAFIFPVLVWLSLLVASGSGIMCGRWLTASAAELPNKSLWYVFALFGSQSRDMCPMPAATSFLMKVHHWVVTIACMLALFAPKGFGLFIAGTFVLELGSLFYNLRTLSPGNKFINTLYQTFMPLSNIAALAGGVLLLQMREVPLWMRVLYFTADVGVCIGRQRHALKDAGLLSKKATETPSQSDPKAQDGVAMQSLLGHRQRKPSWRPWVPMLFIPALQRARAPLADGRGHQHHGLLGQPRRGLIIAGGALSSPILLQSR</sequence>
<feature type="transmembrane region" description="Helical" evidence="1">
    <location>
        <begin position="175"/>
        <end position="195"/>
    </location>
</feature>
<evidence type="ECO:0008006" key="4">
    <source>
        <dbReference type="Google" id="ProtNLM"/>
    </source>
</evidence>
<protein>
    <recommendedName>
        <fullName evidence="4">Derlin</fullName>
    </recommendedName>
</protein>
<keyword evidence="1" id="KW-1133">Transmembrane helix</keyword>
<feature type="transmembrane region" description="Helical" evidence="1">
    <location>
        <begin position="127"/>
        <end position="155"/>
    </location>
</feature>
<dbReference type="EMBL" id="CAXAMM010039051">
    <property type="protein sequence ID" value="CAK9083347.1"/>
    <property type="molecule type" value="Genomic_DNA"/>
</dbReference>
<name>A0ABP0Q5U3_9DINO</name>
<gene>
    <name evidence="2" type="ORF">SCF082_LOCUS39565</name>
</gene>
<keyword evidence="1" id="KW-0812">Transmembrane</keyword>
<evidence type="ECO:0000313" key="3">
    <source>
        <dbReference type="Proteomes" id="UP001642464"/>
    </source>
</evidence>
<comment type="caution">
    <text evidence="2">The sequence shown here is derived from an EMBL/GenBank/DDBJ whole genome shotgun (WGS) entry which is preliminary data.</text>
</comment>
<feature type="transmembrane region" description="Helical" evidence="1">
    <location>
        <begin position="12"/>
        <end position="32"/>
    </location>
</feature>
<evidence type="ECO:0000256" key="1">
    <source>
        <dbReference type="SAM" id="Phobius"/>
    </source>
</evidence>
<accession>A0ABP0Q5U3</accession>
<keyword evidence="1" id="KW-0472">Membrane</keyword>
<organism evidence="2 3">
    <name type="scientific">Durusdinium trenchii</name>
    <dbReference type="NCBI Taxonomy" id="1381693"/>
    <lineage>
        <taxon>Eukaryota</taxon>
        <taxon>Sar</taxon>
        <taxon>Alveolata</taxon>
        <taxon>Dinophyceae</taxon>
        <taxon>Suessiales</taxon>
        <taxon>Symbiodiniaceae</taxon>
        <taxon>Durusdinium</taxon>
    </lineage>
</organism>
<proteinExistence type="predicted"/>
<evidence type="ECO:0000313" key="2">
    <source>
        <dbReference type="EMBL" id="CAK9083347.1"/>
    </source>
</evidence>
<reference evidence="2 3" key="1">
    <citation type="submission" date="2024-02" db="EMBL/GenBank/DDBJ databases">
        <authorList>
            <person name="Chen Y."/>
            <person name="Shah S."/>
            <person name="Dougan E. K."/>
            <person name="Thang M."/>
            <person name="Chan C."/>
        </authorList>
    </citation>
    <scope>NUCLEOTIDE SEQUENCE [LARGE SCALE GENOMIC DNA]</scope>
</reference>